<dbReference type="GO" id="GO:0006633">
    <property type="term" value="P:fatty acid biosynthetic process"/>
    <property type="evidence" value="ECO:0007669"/>
    <property type="project" value="TreeGrafter"/>
</dbReference>
<dbReference type="Gene3D" id="1.10.1240.100">
    <property type="match status" value="1"/>
</dbReference>
<dbReference type="InterPro" id="IPR020841">
    <property type="entry name" value="PKS_Beta-ketoAc_synthase_dom"/>
</dbReference>
<evidence type="ECO:0000313" key="6">
    <source>
        <dbReference type="Proteomes" id="UP000013111"/>
    </source>
</evidence>
<dbReference type="InterPro" id="IPR014031">
    <property type="entry name" value="Ketoacyl_synth_C"/>
</dbReference>
<dbReference type="GO" id="GO:0005737">
    <property type="term" value="C:cytoplasm"/>
    <property type="evidence" value="ECO:0007669"/>
    <property type="project" value="TreeGrafter"/>
</dbReference>
<dbReference type="PROSITE" id="PS52004">
    <property type="entry name" value="KS3_2"/>
    <property type="match status" value="1"/>
</dbReference>
<dbReference type="Pfam" id="PF22621">
    <property type="entry name" value="CurL-like_PKS_C"/>
    <property type="match status" value="1"/>
</dbReference>
<gene>
    <name evidence="5" type="ORF">BN437_0462</name>
</gene>
<comment type="similarity">
    <text evidence="3">Belongs to the thiolase-like superfamily. Beta-ketoacyl-ACP synthases family.</text>
</comment>
<dbReference type="GeneID" id="97604792"/>
<dbReference type="SMART" id="SM00825">
    <property type="entry name" value="PKS_KS"/>
    <property type="match status" value="1"/>
</dbReference>
<keyword evidence="2" id="KW-0597">Phosphoprotein</keyword>
<accession>A0A831ENW9</accession>
<reference evidence="5 6" key="1">
    <citation type="submission" date="2012-11" db="EMBL/GenBank/DDBJ databases">
        <authorList>
            <person name="Linke B."/>
        </authorList>
    </citation>
    <scope>NUCLEOTIDE SEQUENCE [LARGE SCALE GENOMIC DNA]</scope>
    <source>
        <strain evidence="6">CFBP 1232</strain>
    </source>
</reference>
<dbReference type="CDD" id="cd00833">
    <property type="entry name" value="PKS"/>
    <property type="match status" value="1"/>
</dbReference>
<name>A0A831ENW9_ERWAM</name>
<dbReference type="GO" id="GO:0005886">
    <property type="term" value="C:plasma membrane"/>
    <property type="evidence" value="ECO:0007669"/>
    <property type="project" value="TreeGrafter"/>
</dbReference>
<keyword evidence="5" id="KW-0413">Isomerase</keyword>
<dbReference type="RefSeq" id="WP_004155243.1">
    <property type="nucleotide sequence ID" value="NZ_BAYW01000004.1"/>
</dbReference>
<dbReference type="AlphaFoldDB" id="A0A831ENW9"/>
<evidence type="ECO:0000256" key="3">
    <source>
        <dbReference type="RuleBase" id="RU003694"/>
    </source>
</evidence>
<evidence type="ECO:0000256" key="1">
    <source>
        <dbReference type="ARBA" id="ARBA00022450"/>
    </source>
</evidence>
<dbReference type="PANTHER" id="PTHR43775:SF37">
    <property type="entry name" value="SI:DKEY-61P9.11"/>
    <property type="match status" value="1"/>
</dbReference>
<dbReference type="PANTHER" id="PTHR43775">
    <property type="entry name" value="FATTY ACID SYNTHASE"/>
    <property type="match status" value="1"/>
</dbReference>
<feature type="domain" description="Ketosynthase family 3 (KS3)" evidence="4">
    <location>
        <begin position="9"/>
        <end position="425"/>
    </location>
</feature>
<dbReference type="GO" id="GO:0071770">
    <property type="term" value="P:DIM/DIP cell wall layer assembly"/>
    <property type="evidence" value="ECO:0007669"/>
    <property type="project" value="TreeGrafter"/>
</dbReference>
<keyword evidence="1" id="KW-0596">Phosphopantetheine</keyword>
<dbReference type="Pfam" id="PF02801">
    <property type="entry name" value="Ketoacyl-synt_C"/>
    <property type="match status" value="1"/>
</dbReference>
<keyword evidence="3" id="KW-0808">Transferase</keyword>
<dbReference type="Pfam" id="PF00109">
    <property type="entry name" value="ketoacyl-synt"/>
    <property type="match status" value="1"/>
</dbReference>
<dbReference type="GO" id="GO:0047462">
    <property type="term" value="F:phenylalanine racemase (ATP-hydrolyzing) activity"/>
    <property type="evidence" value="ECO:0007669"/>
    <property type="project" value="UniProtKB-EC"/>
</dbReference>
<dbReference type="InterPro" id="IPR016039">
    <property type="entry name" value="Thiolase-like"/>
</dbReference>
<dbReference type="InterPro" id="IPR014030">
    <property type="entry name" value="Ketoacyl_synth_N"/>
</dbReference>
<dbReference type="EMBL" id="CAPB01000006">
    <property type="protein sequence ID" value="CCO92427.1"/>
    <property type="molecule type" value="Genomic_DNA"/>
</dbReference>
<dbReference type="Gene3D" id="3.40.47.10">
    <property type="match status" value="1"/>
</dbReference>
<protein>
    <submittedName>
        <fullName evidence="5">Thiotemplate mechanism natural product synthetase</fullName>
        <ecNumber evidence="5">5.1.1.11</ecNumber>
    </submittedName>
</protein>
<proteinExistence type="inferred from homology"/>
<dbReference type="GO" id="GO:0004312">
    <property type="term" value="F:fatty acid synthase activity"/>
    <property type="evidence" value="ECO:0007669"/>
    <property type="project" value="TreeGrafter"/>
</dbReference>
<dbReference type="EC" id="5.1.1.11" evidence="5"/>
<sequence>MDRSTSSSPMNIAIISVAGRFPRAASCDELWQAIVEGRELVSSYDDVPPNRMQGAVYVPRGAFLELPETFDYGYFRYTPREASRMDPQQRQCLEICHHALQQAGYGRGSDAGRCGVFVGTRPDTWHQQHVRRPDESSADALLTLAGGSSDALATRVAYKLDCTGPALNVANFCSGSLVAVHLACRSLMADECDMALAGGVCVRYPAHCGYWHYEGGIMSRQGQVRAFDAAADGTLFADAVGFVALRRLRDAERDGNTILAVIRGSAINNDGVDKAGYSAPGVSGQEAAIRSALSSAGMQAQQIGMIEAHGTGTPVGDAVELRALSRVFDNVAARTCGIGSVKSTLGHADCASGISGLIKTIYAVRLGIIPPATHCDQPCQALSDVRSPFMVASQARRWCESHEIRAAGVSSFGIGGTNVHMIVVQPPPISHIPTREPLHLIPLSATNAITLQRVVTDLLNHLHQHPDIELADVAYTLQRGRQHWPVRKAIVAGSLADLISGLRQPQGVVPGSSSAAVVTALATSWQQGDTLDWTRFYPQEQRRRLALPSYPLAATLI</sequence>
<evidence type="ECO:0000313" key="5">
    <source>
        <dbReference type="EMBL" id="CCO92427.1"/>
    </source>
</evidence>
<evidence type="ECO:0000259" key="4">
    <source>
        <dbReference type="PROSITE" id="PS52004"/>
    </source>
</evidence>
<reference evidence="5 6" key="2">
    <citation type="submission" date="2013-04" db="EMBL/GenBank/DDBJ databases">
        <title>Comparative genomics of 12 strains of Erwinia amylovora identifies a pan-genome with a large conserved core and provides insights into host specificity.</title>
        <authorList>
            <person name="Mann R.A."/>
            <person name="Smits T.H.M."/>
            <person name="Buehlmann A."/>
            <person name="Blom J."/>
            <person name="Goesmann A."/>
            <person name="Frey J.E."/>
            <person name="Plummer K.M."/>
            <person name="Beer S.V."/>
            <person name="Luck J."/>
            <person name="Duffy B."/>
            <person name="Rodoni B."/>
        </authorList>
    </citation>
    <scope>NUCLEOTIDE SEQUENCE [LARGE SCALE GENOMIC DNA]</scope>
    <source>
        <strain evidence="6">CFBP 1232</strain>
    </source>
</reference>
<dbReference type="Proteomes" id="UP000013111">
    <property type="component" value="Unassembled WGS sequence"/>
</dbReference>
<organism evidence="5 6">
    <name type="scientific">Erwinia amylovora NBRC 12687 = CFBP 1232</name>
    <dbReference type="NCBI Taxonomy" id="1219359"/>
    <lineage>
        <taxon>Bacteria</taxon>
        <taxon>Pseudomonadati</taxon>
        <taxon>Pseudomonadota</taxon>
        <taxon>Gammaproteobacteria</taxon>
        <taxon>Enterobacterales</taxon>
        <taxon>Erwiniaceae</taxon>
        <taxon>Erwinia</taxon>
    </lineage>
</organism>
<evidence type="ECO:0000256" key="2">
    <source>
        <dbReference type="ARBA" id="ARBA00022553"/>
    </source>
</evidence>
<dbReference type="InterPro" id="IPR050091">
    <property type="entry name" value="PKS_NRPS_Biosynth_Enz"/>
</dbReference>
<dbReference type="SUPFAM" id="SSF53901">
    <property type="entry name" value="Thiolase-like"/>
    <property type="match status" value="1"/>
</dbReference>
<comment type="caution">
    <text evidence="5">The sequence shown here is derived from an EMBL/GenBank/DDBJ whole genome shotgun (WGS) entry which is preliminary data.</text>
</comment>